<sequence length="258" mass="28534">MSRALDWTALRRRRLGTEIAIVLAVSLGASAVYSVVSLVAKLTKGTALADQSTTLNGALSDRQWLDVTYQLLAIAFDLAPVALALYLLAISGANPFRRVGLDFRQPLRDLGRGWLLVLVVGVPGIVLYAVWRLLGQSAAVIASPLDAHWYTIPILVLSALRAALQEEVIVVGYLFTRLRQLGWQKWWIILAAAALRGSYHLYQGPGPFVGNFLMGVIFGWCYWRWGRVMPLVVAHWIMDIVSFVGFPVAVAWFPDLFG</sequence>
<keyword evidence="1" id="KW-1133">Transmembrane helix</keyword>
<feature type="transmembrane region" description="Helical" evidence="1">
    <location>
        <begin position="208"/>
        <end position="225"/>
    </location>
</feature>
<dbReference type="EC" id="3.4.-.-" evidence="3"/>
<keyword evidence="1" id="KW-0472">Membrane</keyword>
<feature type="transmembrane region" description="Helical" evidence="1">
    <location>
        <begin position="110"/>
        <end position="131"/>
    </location>
</feature>
<dbReference type="GO" id="GO:0004175">
    <property type="term" value="F:endopeptidase activity"/>
    <property type="evidence" value="ECO:0007669"/>
    <property type="project" value="UniProtKB-ARBA"/>
</dbReference>
<dbReference type="RefSeq" id="WP_368499341.1">
    <property type="nucleotide sequence ID" value="NZ_CP162511.1"/>
</dbReference>
<feature type="transmembrane region" description="Helical" evidence="1">
    <location>
        <begin position="20"/>
        <end position="40"/>
    </location>
</feature>
<dbReference type="GO" id="GO:0080120">
    <property type="term" value="P:CAAX-box protein maturation"/>
    <property type="evidence" value="ECO:0007669"/>
    <property type="project" value="UniProtKB-ARBA"/>
</dbReference>
<dbReference type="EMBL" id="CP162511">
    <property type="protein sequence ID" value="XDI06964.1"/>
    <property type="molecule type" value="Genomic_DNA"/>
</dbReference>
<dbReference type="InterPro" id="IPR003675">
    <property type="entry name" value="Rce1/LyrA-like_dom"/>
</dbReference>
<keyword evidence="3" id="KW-0378">Hydrolase</keyword>
<evidence type="ECO:0000256" key="1">
    <source>
        <dbReference type="SAM" id="Phobius"/>
    </source>
</evidence>
<keyword evidence="1" id="KW-0812">Transmembrane</keyword>
<protein>
    <submittedName>
        <fullName evidence="3">CPBP family intramembrane glutamic endopeptidase</fullName>
        <ecNumber evidence="3">3.4.-.-</ecNumber>
    </submittedName>
</protein>
<gene>
    <name evidence="3" type="ORF">ABFY20_07635</name>
</gene>
<organism evidence="3">
    <name type="scientific">Herbiconiux sp. A18JL235</name>
    <dbReference type="NCBI Taxonomy" id="3152363"/>
    <lineage>
        <taxon>Bacteria</taxon>
        <taxon>Bacillati</taxon>
        <taxon>Actinomycetota</taxon>
        <taxon>Actinomycetes</taxon>
        <taxon>Micrococcales</taxon>
        <taxon>Microbacteriaceae</taxon>
        <taxon>Herbiconiux</taxon>
    </lineage>
</organism>
<reference evidence="3" key="1">
    <citation type="submission" date="2024-05" db="EMBL/GenBank/DDBJ databases">
        <title>Herbiconiux sp. A18JL235.</title>
        <authorList>
            <person name="Zhang G."/>
        </authorList>
    </citation>
    <scope>NUCLEOTIDE SEQUENCE</scope>
    <source>
        <strain evidence="3">A18JL235</strain>
    </source>
</reference>
<proteinExistence type="predicted"/>
<name>A0AB39BKC7_9MICO</name>
<feature type="domain" description="CAAX prenyl protease 2/Lysostaphin resistance protein A-like" evidence="2">
    <location>
        <begin position="150"/>
        <end position="241"/>
    </location>
</feature>
<dbReference type="AlphaFoldDB" id="A0AB39BKC7"/>
<dbReference type="Pfam" id="PF02517">
    <property type="entry name" value="Rce1-like"/>
    <property type="match status" value="1"/>
</dbReference>
<feature type="transmembrane region" description="Helical" evidence="1">
    <location>
        <begin position="232"/>
        <end position="253"/>
    </location>
</feature>
<evidence type="ECO:0000313" key="3">
    <source>
        <dbReference type="EMBL" id="XDI06964.1"/>
    </source>
</evidence>
<feature type="transmembrane region" description="Helical" evidence="1">
    <location>
        <begin position="69"/>
        <end position="89"/>
    </location>
</feature>
<accession>A0AB39BKC7</accession>
<evidence type="ECO:0000259" key="2">
    <source>
        <dbReference type="Pfam" id="PF02517"/>
    </source>
</evidence>